<name>Q0A9Y3_ALKEH</name>
<dbReference type="PANTHER" id="PTHR43680:SF2">
    <property type="entry name" value="NITRATE REDUCTASE MOLYBDENUM COFACTOR ASSEMBLY CHAPERONE NARJ"/>
    <property type="match status" value="1"/>
</dbReference>
<dbReference type="GO" id="GO:0051082">
    <property type="term" value="F:unfolded protein binding"/>
    <property type="evidence" value="ECO:0007669"/>
    <property type="project" value="InterPro"/>
</dbReference>
<evidence type="ECO:0000256" key="1">
    <source>
        <dbReference type="ARBA" id="ARBA00023063"/>
    </source>
</evidence>
<dbReference type="InterPro" id="IPR036411">
    <property type="entry name" value="TorD-like_sf"/>
</dbReference>
<dbReference type="OrthoDB" id="8478585at2"/>
<dbReference type="HOGENOM" id="CLU_084469_0_0_6"/>
<dbReference type="SUPFAM" id="SSF89155">
    <property type="entry name" value="TorD-like"/>
    <property type="match status" value="1"/>
</dbReference>
<dbReference type="EMBL" id="CP000453">
    <property type="protein sequence ID" value="ABI56354.1"/>
    <property type="molecule type" value="Genomic_DNA"/>
</dbReference>
<evidence type="ECO:0000313" key="3">
    <source>
        <dbReference type="Proteomes" id="UP000001962"/>
    </source>
</evidence>
<dbReference type="GO" id="GO:0042128">
    <property type="term" value="P:nitrate assimilation"/>
    <property type="evidence" value="ECO:0007669"/>
    <property type="project" value="UniProtKB-KW"/>
</dbReference>
<keyword evidence="1" id="KW-0534">Nitrate assimilation</keyword>
<dbReference type="GO" id="GO:0016530">
    <property type="term" value="F:metallochaperone activity"/>
    <property type="evidence" value="ECO:0007669"/>
    <property type="project" value="TreeGrafter"/>
</dbReference>
<keyword evidence="3" id="KW-1185">Reference proteome</keyword>
<accession>Q0A9Y3</accession>
<dbReference type="Pfam" id="PF02613">
    <property type="entry name" value="Nitrate_red_del"/>
    <property type="match status" value="1"/>
</dbReference>
<reference evidence="3" key="1">
    <citation type="submission" date="2006-08" db="EMBL/GenBank/DDBJ databases">
        <title>Complete sequence of Alkalilimnicola ehrilichei MLHE-1.</title>
        <authorList>
            <person name="Copeland A."/>
            <person name="Lucas S."/>
            <person name="Lapidus A."/>
            <person name="Barry K."/>
            <person name="Detter J.C."/>
            <person name="Glavina del Rio T."/>
            <person name="Hammon N."/>
            <person name="Israni S."/>
            <person name="Dalin E."/>
            <person name="Tice H."/>
            <person name="Pitluck S."/>
            <person name="Sims D."/>
            <person name="Brettin T."/>
            <person name="Bruce D."/>
            <person name="Han C."/>
            <person name="Tapia R."/>
            <person name="Gilna P."/>
            <person name="Schmutz J."/>
            <person name="Larimer F."/>
            <person name="Land M."/>
            <person name="Hauser L."/>
            <person name="Kyrpides N."/>
            <person name="Mikhailova N."/>
            <person name="Oremland R.S."/>
            <person name="Hoeft S.E."/>
            <person name="Switzer-Blum J."/>
            <person name="Kulp T."/>
            <person name="King G."/>
            <person name="Tabita R."/>
            <person name="Witte B."/>
            <person name="Santini J.M."/>
            <person name="Basu P."/>
            <person name="Hollibaugh J.T."/>
            <person name="Xie G."/>
            <person name="Stolz J.F."/>
            <person name="Richardson P."/>
        </authorList>
    </citation>
    <scope>NUCLEOTIDE SEQUENCE [LARGE SCALE GENOMIC DNA]</scope>
    <source>
        <strain evidence="3">ATCC BAA-1101 / DSM 17681 / MLHE-1</strain>
    </source>
</reference>
<dbReference type="InterPro" id="IPR020945">
    <property type="entry name" value="DMSO/NO3_reduct_chaperone"/>
</dbReference>
<dbReference type="Proteomes" id="UP000001962">
    <property type="component" value="Chromosome"/>
</dbReference>
<dbReference type="Gene3D" id="1.10.3480.10">
    <property type="entry name" value="TorD-like"/>
    <property type="match status" value="1"/>
</dbReference>
<dbReference type="PANTHER" id="PTHR43680">
    <property type="entry name" value="NITRATE REDUCTASE MOLYBDENUM COFACTOR ASSEMBLY CHAPERONE"/>
    <property type="match status" value="1"/>
</dbReference>
<protein>
    <submittedName>
        <fullName evidence="2">Respiratory nitrate reductase chaperone NarJ</fullName>
    </submittedName>
</protein>
<dbReference type="KEGG" id="aeh:Mlg_1001"/>
<dbReference type="AlphaFoldDB" id="Q0A9Y3"/>
<organism evidence="2 3">
    <name type="scientific">Alkalilimnicola ehrlichii (strain ATCC BAA-1101 / DSM 17681 / MLHE-1)</name>
    <dbReference type="NCBI Taxonomy" id="187272"/>
    <lineage>
        <taxon>Bacteria</taxon>
        <taxon>Pseudomonadati</taxon>
        <taxon>Pseudomonadota</taxon>
        <taxon>Gammaproteobacteria</taxon>
        <taxon>Chromatiales</taxon>
        <taxon>Ectothiorhodospiraceae</taxon>
        <taxon>Alkalilimnicola</taxon>
    </lineage>
</organism>
<dbReference type="RefSeq" id="WP_011628749.1">
    <property type="nucleotide sequence ID" value="NC_008340.1"/>
</dbReference>
<dbReference type="InterPro" id="IPR003765">
    <property type="entry name" value="NO3_reductase_chaperone_NarJ"/>
</dbReference>
<proteinExistence type="predicted"/>
<dbReference type="NCBIfam" id="TIGR00684">
    <property type="entry name" value="narJ"/>
    <property type="match status" value="1"/>
</dbReference>
<sequence>MKTLKAISVLMDYPSEAAQAHADSLIALFQADESLTPETRQGLTALVRRLRDSDLLDLQADYSALFDRSRALSLYLFEHLHGESRDRGQAMVELINFYQEEGLVIDSRELPDYVPLFLEFCSRLERPAALSWLMEAHYLLQKLHGRLQERECDYQWLFKALLDTAGLETADEQMQRQLQQEERDDTAEALDRVWAEEPVTFGPTAGGCGAPKTNQGQAVPVNWANLSRNSA</sequence>
<gene>
    <name evidence="2" type="ordered locus">Mlg_1001</name>
</gene>
<dbReference type="eggNOG" id="COG2180">
    <property type="taxonomic scope" value="Bacteria"/>
</dbReference>
<evidence type="ECO:0000313" key="2">
    <source>
        <dbReference type="EMBL" id="ABI56354.1"/>
    </source>
</evidence>
<dbReference type="GO" id="GO:0051131">
    <property type="term" value="P:chaperone-mediated protein complex assembly"/>
    <property type="evidence" value="ECO:0007669"/>
    <property type="project" value="InterPro"/>
</dbReference>